<organism evidence="1">
    <name type="scientific">Rhizophora mucronata</name>
    <name type="common">Asiatic mangrove</name>
    <dbReference type="NCBI Taxonomy" id="61149"/>
    <lineage>
        <taxon>Eukaryota</taxon>
        <taxon>Viridiplantae</taxon>
        <taxon>Streptophyta</taxon>
        <taxon>Embryophyta</taxon>
        <taxon>Tracheophyta</taxon>
        <taxon>Spermatophyta</taxon>
        <taxon>Magnoliopsida</taxon>
        <taxon>eudicotyledons</taxon>
        <taxon>Gunneridae</taxon>
        <taxon>Pentapetalae</taxon>
        <taxon>rosids</taxon>
        <taxon>fabids</taxon>
        <taxon>Malpighiales</taxon>
        <taxon>Rhizophoraceae</taxon>
        <taxon>Rhizophora</taxon>
    </lineage>
</organism>
<dbReference type="AlphaFoldDB" id="A0A2P2P0Q7"/>
<evidence type="ECO:0000313" key="1">
    <source>
        <dbReference type="EMBL" id="MBX48302.1"/>
    </source>
</evidence>
<name>A0A2P2P0Q7_RHIMU</name>
<proteinExistence type="predicted"/>
<protein>
    <submittedName>
        <fullName evidence="1">Uncharacterized protein</fullName>
    </submittedName>
</protein>
<sequence length="57" mass="6552">MQHALLIVEFYFATPIPKGMAFTFQNHKMKEHYTCSHIIPLSSFCYCNTIIITLGIS</sequence>
<dbReference type="EMBL" id="GGEC01067818">
    <property type="protein sequence ID" value="MBX48302.1"/>
    <property type="molecule type" value="Transcribed_RNA"/>
</dbReference>
<accession>A0A2P2P0Q7</accession>
<reference evidence="1" key="1">
    <citation type="submission" date="2018-02" db="EMBL/GenBank/DDBJ databases">
        <title>Rhizophora mucronata_Transcriptome.</title>
        <authorList>
            <person name="Meera S.P."/>
            <person name="Sreeshan A."/>
            <person name="Augustine A."/>
        </authorList>
    </citation>
    <scope>NUCLEOTIDE SEQUENCE</scope>
    <source>
        <tissue evidence="1">Leaf</tissue>
    </source>
</reference>